<dbReference type="Gene3D" id="3.30.450.40">
    <property type="match status" value="1"/>
</dbReference>
<feature type="domain" description="Protein kinase" evidence="5">
    <location>
        <begin position="1"/>
        <end position="283"/>
    </location>
</feature>
<dbReference type="Gene3D" id="3.40.50.300">
    <property type="entry name" value="P-loop containing nucleotide triphosphate hydrolases"/>
    <property type="match status" value="1"/>
</dbReference>
<dbReference type="InterPro" id="IPR027417">
    <property type="entry name" value="P-loop_NTPase"/>
</dbReference>
<dbReference type="Pfam" id="PF02518">
    <property type="entry name" value="HATPase_c"/>
    <property type="match status" value="1"/>
</dbReference>
<dbReference type="Gene3D" id="3.30.565.10">
    <property type="entry name" value="Histidine kinase-like ATPase, C-terminal domain"/>
    <property type="match status" value="1"/>
</dbReference>
<dbReference type="NCBIfam" id="TIGR00229">
    <property type="entry name" value="sensory_box"/>
    <property type="match status" value="1"/>
</dbReference>
<proteinExistence type="predicted"/>
<dbReference type="RefSeq" id="WP_259060859.1">
    <property type="nucleotide sequence ID" value="NZ_CP102846.1"/>
</dbReference>
<dbReference type="InterPro" id="IPR036097">
    <property type="entry name" value="HisK_dim/P_sf"/>
</dbReference>
<dbReference type="SUPFAM" id="SSF56112">
    <property type="entry name" value="Protein kinase-like (PK-like)"/>
    <property type="match status" value="1"/>
</dbReference>
<sequence length="1849" mass="204429">MDPSFQAGGKGVQDLQVLWEDGERALCRRPSQIDQTTVLAVVPVAEHPSPASVERLAHAFGLKDELDPAWALRPLKLERERGRTVLVLEDPGGEPLARRLGSPLPVAQFLPLAIGIAAALGQVHQRGLIHKDLKPAHILVGCPDGQVRLTGFGIASRLARERQTPEPPGTIAGTLPYMAPEQTGRMNRSVDARSDLYALGVTFYQMLTGTLPFVAADPMEWVHCHIARQPLAPHERLAPIPAPLSAIIMKLLAKTPEERYQTAGGLERDLRRCWADWQAHGRIAAFALGQHDTPDRLLIPETLYGREPEIATLLAAFDRVVAGGRPELVLVAGYSGIGKSAVVNELHRALVPPRGLFASGKFDQYRRDIPYATLVQAFQGLVRQILGQDEADLARWRAALREALGPNGQLMVNLVPELKLIICEQPPVPELPPQEAHNRFLLVFRRFLGVFARPEHPLALFLDDLQWLDTATLKLLEDLLTRAELHHLLLIGAYRDNEVTPAHPLMRKINAVRTTGEKISEITLEPLTETDLRQLVADALRCEPARAAPLATLVHDKTGGNPFFAIQFLASLVGEGLITFNHAEGHWGWDLARIHAKGYTDNVVDLMAGKLTRLPAEAQQALQQLACLGNVAEIRTLSMVLGVAEEQVDKALWPARRQELVERTGDRYRFEHDRIHDAAYALIPDGERAAVHLRIGRLLVAHTPPGRREEAIFDIVNQLNRSAALIASQDEREQLAELNLQAGKRAKASAAYASAMTYLVAGRALLGAEAWSQHYRLTFDLELHQAECEFLTGATAHAEDRLVMLAESTDDILALARVTGLLLSLYRVNNQDDQAVSRGLAYLRRAGIDWSPHPTDVEVEREYQQLASRIGGRTIKSLIDLPLMSDPACQATMEVLGMLVSPASFTDANLFALVVGRATNLSLEHGHSEFSIFAYGTFPTILGPRFGKFREGLQLGQLAYDLVEQRGLTRFKVRAYTIYGSLVTPWTQPLRETIDVQRRAFETALEMGDPVYASYTQDHGLTVLLASGAPLTQVQKEAEDAVRFSQQVGFSYLADIPTGQLVRALRGLTPSLGSFNDTGFDERAFERDLEEHPVRSRRAYRYWICKLQACYLAGEIATALQAADRAWPSIPEMHRHSIETADYHLYGALTLVAHCTALPVNARSEPMNALLDHHRQLAFWAQECPQNFADRAALAAAEIAQLEGRMLDAMNLYEQAIRSAQANGFVQNEALACELAARFYASHGFEKIAQTYLRDARACYLHWGAEGKVRHLEAMYPHLRAEEPAPATTIAAPVEHLDLSTVIKVSQAVSGEIVLDKLLETLVRTALEQAGAERGVLILTHGAEQHVAAEAITRGDQVSVCLRDEPVSPDRLPGAVLHYALRTRESVVLDDAAQSSFAADAYIRQHQVRSVLCLPLLNQAKVIGLLYLENNLTPRVFAPARIPVLKLLASQAAVSLENTRLYKDLAEREARIRRLVDADVIGIVIWDLDGRLLDANDAFLRMVQYTREDVAAGMRWFDMTPPEWQEAHVLEEAEELKTTGMMKAREKEFFRRDGSRVPVLIGAACFDEPPDQGVAYILDLSERKRAEAEARESERRYREVQLELAHANRVTTMGQLTGSIAHEVNQPIAATVISAQAALRWLGRQPPDLDEVRQLLAQIVSNGARAGEVIHRIRALIKKAPAQQDVLAINGPIREVIELTRTEAMKSRVSVTAELAENLPLICGDRVQLQQVMLNLIVNAIEALSGMHEGAREVVIRTEQDEAGDVLVSVRDTGPGLDAQGIEQVFEAFYTTKASGMGMGLSICRSIIEAHGGRLWASPNEPRGARLQFTLPPWQEDVAAENIQSPHSP</sequence>
<dbReference type="SMART" id="SM00220">
    <property type="entry name" value="S_TKc"/>
    <property type="match status" value="1"/>
</dbReference>
<evidence type="ECO:0000259" key="7">
    <source>
        <dbReference type="PROSITE" id="PS50112"/>
    </source>
</evidence>
<dbReference type="InterPro" id="IPR036890">
    <property type="entry name" value="HATPase_C_sf"/>
</dbReference>
<keyword evidence="4" id="KW-0175">Coiled coil</keyword>
<comment type="catalytic activity">
    <reaction evidence="1">
        <text>ATP + protein L-histidine = ADP + protein N-phospho-L-histidine.</text>
        <dbReference type="EC" id="2.7.13.3"/>
    </reaction>
</comment>
<dbReference type="PROSITE" id="PS50109">
    <property type="entry name" value="HIS_KIN"/>
    <property type="match status" value="1"/>
</dbReference>
<dbReference type="SMART" id="SM00387">
    <property type="entry name" value="HATPase_c"/>
    <property type="match status" value="1"/>
</dbReference>
<dbReference type="Pfam" id="PF00069">
    <property type="entry name" value="Pkinase"/>
    <property type="match status" value="1"/>
</dbReference>
<dbReference type="SUPFAM" id="SSF47384">
    <property type="entry name" value="Homodimeric domain of signal transducing histidine kinase"/>
    <property type="match status" value="1"/>
</dbReference>
<keyword evidence="8" id="KW-0614">Plasmid</keyword>
<dbReference type="EC" id="2.7.13.3" evidence="2"/>
<evidence type="ECO:0000259" key="5">
    <source>
        <dbReference type="PROSITE" id="PS50011"/>
    </source>
</evidence>
<evidence type="ECO:0000259" key="6">
    <source>
        <dbReference type="PROSITE" id="PS50109"/>
    </source>
</evidence>
<dbReference type="CDD" id="cd14014">
    <property type="entry name" value="STKc_PknB_like"/>
    <property type="match status" value="1"/>
</dbReference>
<feature type="domain" description="Histidine kinase" evidence="6">
    <location>
        <begin position="1619"/>
        <end position="1835"/>
    </location>
</feature>
<feature type="coiled-coil region" evidence="4">
    <location>
        <begin position="1583"/>
        <end position="1610"/>
    </location>
</feature>
<dbReference type="SUPFAM" id="SSF52540">
    <property type="entry name" value="P-loop containing nucleoside triphosphate hydrolases"/>
    <property type="match status" value="1"/>
</dbReference>
<dbReference type="InterPro" id="IPR003594">
    <property type="entry name" value="HATPase_dom"/>
</dbReference>
<accession>A0ABY5RY38</accession>
<dbReference type="PROSITE" id="PS50011">
    <property type="entry name" value="PROTEIN_KINASE_DOM"/>
    <property type="match status" value="1"/>
</dbReference>
<protein>
    <recommendedName>
        <fullName evidence="2">histidine kinase</fullName>
        <ecNumber evidence="2">2.7.13.3</ecNumber>
    </recommendedName>
</protein>
<keyword evidence="9" id="KW-1185">Reference proteome</keyword>
<dbReference type="InterPro" id="IPR003661">
    <property type="entry name" value="HisK_dim/P_dom"/>
</dbReference>
<dbReference type="SUPFAM" id="SSF55874">
    <property type="entry name" value="ATPase domain of HSP90 chaperone/DNA topoisomerase II/histidine kinase"/>
    <property type="match status" value="1"/>
</dbReference>
<evidence type="ECO:0000256" key="4">
    <source>
        <dbReference type="SAM" id="Coils"/>
    </source>
</evidence>
<feature type="domain" description="PAS" evidence="7">
    <location>
        <begin position="1468"/>
        <end position="1523"/>
    </location>
</feature>
<dbReference type="InterPro" id="IPR005467">
    <property type="entry name" value="His_kinase_dom"/>
</dbReference>
<dbReference type="InterPro" id="IPR053159">
    <property type="entry name" value="Hybrid_Histidine_Kinase"/>
</dbReference>
<evidence type="ECO:0000256" key="1">
    <source>
        <dbReference type="ARBA" id="ARBA00000085"/>
    </source>
</evidence>
<evidence type="ECO:0000313" key="8">
    <source>
        <dbReference type="EMBL" id="UVF22196.1"/>
    </source>
</evidence>
<reference evidence="8" key="1">
    <citation type="submission" date="2022-08" db="EMBL/GenBank/DDBJ databases">
        <title>Microvirga terrae sp. nov., isolated from soil.</title>
        <authorList>
            <person name="Kim K.H."/>
            <person name="Seo Y.L."/>
            <person name="Kim J.M."/>
            <person name="Lee J.K."/>
            <person name="Han D.M."/>
            <person name="Jeon C.O."/>
        </authorList>
    </citation>
    <scope>NUCLEOTIDE SEQUENCE</scope>
    <source>
        <strain evidence="8">R24</strain>
        <plasmid evidence="8">pR24_1</plasmid>
    </source>
</reference>
<dbReference type="Proteomes" id="UP001017257">
    <property type="component" value="Plasmid pR24_1"/>
</dbReference>
<evidence type="ECO:0000256" key="3">
    <source>
        <dbReference type="ARBA" id="ARBA00022553"/>
    </source>
</evidence>
<dbReference type="CDD" id="cd00082">
    <property type="entry name" value="HisKA"/>
    <property type="match status" value="1"/>
</dbReference>
<dbReference type="InterPro" id="IPR004358">
    <property type="entry name" value="Sig_transdc_His_kin-like_C"/>
</dbReference>
<dbReference type="InterPro" id="IPR000014">
    <property type="entry name" value="PAS"/>
</dbReference>
<dbReference type="InterPro" id="IPR029016">
    <property type="entry name" value="GAF-like_dom_sf"/>
</dbReference>
<dbReference type="SMART" id="SM00091">
    <property type="entry name" value="PAS"/>
    <property type="match status" value="1"/>
</dbReference>
<gene>
    <name evidence="8" type="ORF">HPT29_026225</name>
</gene>
<dbReference type="InterPro" id="IPR003018">
    <property type="entry name" value="GAF"/>
</dbReference>
<dbReference type="Gene3D" id="1.10.510.10">
    <property type="entry name" value="Transferase(Phosphotransferase) domain 1"/>
    <property type="match status" value="1"/>
</dbReference>
<dbReference type="Gene3D" id="1.10.287.130">
    <property type="match status" value="1"/>
</dbReference>
<dbReference type="Gene3D" id="3.30.450.20">
    <property type="entry name" value="PAS domain"/>
    <property type="match status" value="1"/>
</dbReference>
<dbReference type="Pfam" id="PF13191">
    <property type="entry name" value="AAA_16"/>
    <property type="match status" value="1"/>
</dbReference>
<keyword evidence="3" id="KW-0597">Phosphoprotein</keyword>
<dbReference type="PRINTS" id="PR00344">
    <property type="entry name" value="BCTRLSENSOR"/>
</dbReference>
<dbReference type="SMART" id="SM00388">
    <property type="entry name" value="HisKA"/>
    <property type="match status" value="1"/>
</dbReference>
<dbReference type="PANTHER" id="PTHR43642:SF1">
    <property type="entry name" value="HYBRID SIGNAL TRANSDUCTION HISTIDINE KINASE G"/>
    <property type="match status" value="1"/>
</dbReference>
<dbReference type="SMART" id="SM00065">
    <property type="entry name" value="GAF"/>
    <property type="match status" value="1"/>
</dbReference>
<dbReference type="InterPro" id="IPR041664">
    <property type="entry name" value="AAA_16"/>
</dbReference>
<evidence type="ECO:0000313" key="9">
    <source>
        <dbReference type="Proteomes" id="UP001017257"/>
    </source>
</evidence>
<dbReference type="SUPFAM" id="SSF55781">
    <property type="entry name" value="GAF domain-like"/>
    <property type="match status" value="1"/>
</dbReference>
<organism evidence="8 9">
    <name type="scientific">Microvirga terrae</name>
    <dbReference type="NCBI Taxonomy" id="2740529"/>
    <lineage>
        <taxon>Bacteria</taxon>
        <taxon>Pseudomonadati</taxon>
        <taxon>Pseudomonadota</taxon>
        <taxon>Alphaproteobacteria</taxon>
        <taxon>Hyphomicrobiales</taxon>
        <taxon>Methylobacteriaceae</taxon>
        <taxon>Microvirga</taxon>
    </lineage>
</organism>
<dbReference type="EMBL" id="CP102846">
    <property type="protein sequence ID" value="UVF22196.1"/>
    <property type="molecule type" value="Genomic_DNA"/>
</dbReference>
<dbReference type="PANTHER" id="PTHR43642">
    <property type="entry name" value="HYBRID SIGNAL TRANSDUCTION HISTIDINE KINASE G"/>
    <property type="match status" value="1"/>
</dbReference>
<name>A0ABY5RY38_9HYPH</name>
<dbReference type="InterPro" id="IPR011009">
    <property type="entry name" value="Kinase-like_dom_sf"/>
</dbReference>
<dbReference type="Pfam" id="PF13426">
    <property type="entry name" value="PAS_9"/>
    <property type="match status" value="1"/>
</dbReference>
<dbReference type="CDD" id="cd00130">
    <property type="entry name" value="PAS"/>
    <property type="match status" value="1"/>
</dbReference>
<dbReference type="PROSITE" id="PS50112">
    <property type="entry name" value="PAS"/>
    <property type="match status" value="1"/>
</dbReference>
<dbReference type="Pfam" id="PF01590">
    <property type="entry name" value="GAF"/>
    <property type="match status" value="1"/>
</dbReference>
<dbReference type="InterPro" id="IPR035965">
    <property type="entry name" value="PAS-like_dom_sf"/>
</dbReference>
<geneLocation type="plasmid" evidence="8 9">
    <name>pR24_1</name>
</geneLocation>
<dbReference type="InterPro" id="IPR000719">
    <property type="entry name" value="Prot_kinase_dom"/>
</dbReference>
<evidence type="ECO:0000256" key="2">
    <source>
        <dbReference type="ARBA" id="ARBA00012438"/>
    </source>
</evidence>
<dbReference type="SUPFAM" id="SSF55785">
    <property type="entry name" value="PYP-like sensor domain (PAS domain)"/>
    <property type="match status" value="1"/>
</dbReference>